<dbReference type="InterPro" id="IPR037066">
    <property type="entry name" value="Plug_dom_sf"/>
</dbReference>
<comment type="subcellular location">
    <subcellularLocation>
        <location evidence="1 10">Cell outer membrane</location>
        <topology evidence="1 10">Multi-pass membrane protein</topology>
    </subcellularLocation>
</comment>
<dbReference type="PROSITE" id="PS52016">
    <property type="entry name" value="TONB_DEPENDENT_REC_3"/>
    <property type="match status" value="1"/>
</dbReference>
<keyword evidence="17" id="KW-1185">Reference proteome</keyword>
<evidence type="ECO:0000256" key="13">
    <source>
        <dbReference type="SAM" id="SignalP"/>
    </source>
</evidence>
<dbReference type="OrthoDB" id="9800913at2"/>
<evidence type="ECO:0000256" key="3">
    <source>
        <dbReference type="ARBA" id="ARBA00022452"/>
    </source>
</evidence>
<evidence type="ECO:0000256" key="7">
    <source>
        <dbReference type="ARBA" id="ARBA00023136"/>
    </source>
</evidence>
<dbReference type="HOGENOM" id="CLU_008287_18_0_7"/>
<keyword evidence="5 13" id="KW-0732">Signal</keyword>
<name>Q6AIX0_DESPS</name>
<evidence type="ECO:0000256" key="9">
    <source>
        <dbReference type="ARBA" id="ARBA00023237"/>
    </source>
</evidence>
<dbReference type="RefSeq" id="WP_011190222.1">
    <property type="nucleotide sequence ID" value="NC_006138.1"/>
</dbReference>
<dbReference type="CDD" id="cd01347">
    <property type="entry name" value="ligand_gated_channel"/>
    <property type="match status" value="1"/>
</dbReference>
<dbReference type="Gene3D" id="2.40.170.20">
    <property type="entry name" value="TonB-dependent receptor, beta-barrel domain"/>
    <property type="match status" value="1"/>
</dbReference>
<evidence type="ECO:0000256" key="4">
    <source>
        <dbReference type="ARBA" id="ARBA00022692"/>
    </source>
</evidence>
<protein>
    <submittedName>
        <fullName evidence="16">Related to TonB dependent outer membrane receptor</fullName>
    </submittedName>
</protein>
<evidence type="ECO:0000259" key="15">
    <source>
        <dbReference type="Pfam" id="PF07715"/>
    </source>
</evidence>
<keyword evidence="4 10" id="KW-0812">Transmembrane</keyword>
<dbReference type="PANTHER" id="PTHR30069">
    <property type="entry name" value="TONB-DEPENDENT OUTER MEMBRANE RECEPTOR"/>
    <property type="match status" value="1"/>
</dbReference>
<dbReference type="EMBL" id="CR522870">
    <property type="protein sequence ID" value="CAG37710.1"/>
    <property type="molecule type" value="Genomic_DNA"/>
</dbReference>
<organism evidence="16 17">
    <name type="scientific">Desulfotalea psychrophila (strain LSv54 / DSM 12343)</name>
    <dbReference type="NCBI Taxonomy" id="177439"/>
    <lineage>
        <taxon>Bacteria</taxon>
        <taxon>Pseudomonadati</taxon>
        <taxon>Thermodesulfobacteriota</taxon>
        <taxon>Desulfobulbia</taxon>
        <taxon>Desulfobulbales</taxon>
        <taxon>Desulfocapsaceae</taxon>
        <taxon>Desulfotalea</taxon>
    </lineage>
</organism>
<dbReference type="InterPro" id="IPR039426">
    <property type="entry name" value="TonB-dep_rcpt-like"/>
</dbReference>
<evidence type="ECO:0000256" key="12">
    <source>
        <dbReference type="SAM" id="MobiDB-lite"/>
    </source>
</evidence>
<keyword evidence="3 10" id="KW-1134">Transmembrane beta strand</keyword>
<dbReference type="InterPro" id="IPR000531">
    <property type="entry name" value="Beta-barrel_TonB"/>
</dbReference>
<keyword evidence="9 10" id="KW-0998">Cell outer membrane</keyword>
<keyword evidence="8 16" id="KW-0675">Receptor</keyword>
<keyword evidence="2 10" id="KW-0813">Transport</keyword>
<evidence type="ECO:0000256" key="10">
    <source>
        <dbReference type="PROSITE-ProRule" id="PRU01360"/>
    </source>
</evidence>
<sequence>MKRSMLLKTSVLCLGFAGLTQLAFAGQVTTDESNVFTLGEIVVGDSSRVQDVAINNTVTAEEIESLGATTAAEALAFVPGVNLVQTTKGTSNITIQGFQQKDILVLIDGVPYYETKNGPLDLQQIPASIIGKIEVIKGASSVLYGPNAMGGVVNIITKKGVEGFAGSARVELGRDGYNREVASLNYGAENGFSVLGTVDYRRRDALRFSDSYQPVATKIKGDPTGRPNPRVIDDGGKKNNSELESLSLWTRLGYAPTDEAEVYASLYHYELERGRLFSDSYNKVKGAFSTFARYDSYRDMGVDLGGRVQTNDWLALRTMAFYHNHKDDCSFYESENLANKLATSTWDDDSYGVSIFSDMDLNRFGDLTLTAQYREDKHKDRHEKIDPYKHSKSDTFTLAGQETISWGPLSTVLGVGWNHFDVSEIAGNDDGYDSDSIDPMLGLTWTGESGLRLFGSVAKKTRFPTFSDMQDKSGKVYVLDPEKNINYTAGAEYLFFDRTNVTLSAFYNDVEDGIDTVMIAGNKTPTNIDSAKIYGIELSTDTEITERVNLGIDYTWTHARNDSADRRSDYLEDTPEHAIGTKISYQVPMIEAKFTLHGLWKIDNYILVGDGENVAEDSFVLDLSLLKDFDNGFTAGAYINNLLDADYYEGNGMASNGFNFKFIVQYAF</sequence>
<evidence type="ECO:0000256" key="2">
    <source>
        <dbReference type="ARBA" id="ARBA00022448"/>
    </source>
</evidence>
<proteinExistence type="inferred from homology"/>
<feature type="region of interest" description="Disordered" evidence="12">
    <location>
        <begin position="217"/>
        <end position="238"/>
    </location>
</feature>
<evidence type="ECO:0000256" key="1">
    <source>
        <dbReference type="ARBA" id="ARBA00004571"/>
    </source>
</evidence>
<dbReference type="GO" id="GO:0015344">
    <property type="term" value="F:siderophore uptake transmembrane transporter activity"/>
    <property type="evidence" value="ECO:0007669"/>
    <property type="project" value="TreeGrafter"/>
</dbReference>
<dbReference type="STRING" id="177439.DP2981"/>
<dbReference type="PANTHER" id="PTHR30069:SF29">
    <property type="entry name" value="HEMOGLOBIN AND HEMOGLOBIN-HAPTOGLOBIN-BINDING PROTEIN 1-RELATED"/>
    <property type="match status" value="1"/>
</dbReference>
<feature type="signal peptide" evidence="13">
    <location>
        <begin position="1"/>
        <end position="25"/>
    </location>
</feature>
<evidence type="ECO:0000256" key="5">
    <source>
        <dbReference type="ARBA" id="ARBA00022729"/>
    </source>
</evidence>
<comment type="similarity">
    <text evidence="10 11">Belongs to the TonB-dependent receptor family.</text>
</comment>
<reference evidence="17" key="1">
    <citation type="journal article" date="2004" name="Environ. Microbiol.">
        <title>The genome of Desulfotalea psychrophila, a sulfate-reducing bacterium from permanently cold Arctic sediments.</title>
        <authorList>
            <person name="Rabus R."/>
            <person name="Ruepp A."/>
            <person name="Frickey T."/>
            <person name="Rattei T."/>
            <person name="Fartmann B."/>
            <person name="Stark M."/>
            <person name="Bauer M."/>
            <person name="Zibat A."/>
            <person name="Lombardot T."/>
            <person name="Becker I."/>
            <person name="Amann J."/>
            <person name="Gellner K."/>
            <person name="Teeling H."/>
            <person name="Leuschner W.D."/>
            <person name="Gloeckner F.-O."/>
            <person name="Lupas A.N."/>
            <person name="Amann R."/>
            <person name="Klenk H.-P."/>
        </authorList>
    </citation>
    <scope>NUCLEOTIDE SEQUENCE [LARGE SCALE GENOMIC DNA]</scope>
    <source>
        <strain evidence="17">DSM 12343 / LSv54</strain>
    </source>
</reference>
<dbReference type="InterPro" id="IPR036942">
    <property type="entry name" value="Beta-barrel_TonB_sf"/>
</dbReference>
<evidence type="ECO:0000256" key="8">
    <source>
        <dbReference type="ARBA" id="ARBA00023170"/>
    </source>
</evidence>
<keyword evidence="7 10" id="KW-0472">Membrane</keyword>
<feature type="domain" description="TonB-dependent receptor-like beta-barrel" evidence="14">
    <location>
        <begin position="280"/>
        <end position="642"/>
    </location>
</feature>
<dbReference type="KEGG" id="dps:DP2981"/>
<feature type="chain" id="PRO_5004271496" evidence="13">
    <location>
        <begin position="26"/>
        <end position="668"/>
    </location>
</feature>
<dbReference type="InterPro" id="IPR012910">
    <property type="entry name" value="Plug_dom"/>
</dbReference>
<evidence type="ECO:0000313" key="17">
    <source>
        <dbReference type="Proteomes" id="UP000000602"/>
    </source>
</evidence>
<evidence type="ECO:0000313" key="16">
    <source>
        <dbReference type="EMBL" id="CAG37710.1"/>
    </source>
</evidence>
<accession>Q6AIX0</accession>
<dbReference type="Gene3D" id="2.170.130.10">
    <property type="entry name" value="TonB-dependent receptor, plug domain"/>
    <property type="match status" value="1"/>
</dbReference>
<dbReference type="GO" id="GO:0044718">
    <property type="term" value="P:siderophore transmembrane transport"/>
    <property type="evidence" value="ECO:0007669"/>
    <property type="project" value="TreeGrafter"/>
</dbReference>
<dbReference type="AlphaFoldDB" id="Q6AIX0"/>
<dbReference type="eggNOG" id="COG4771">
    <property type="taxonomic scope" value="Bacteria"/>
</dbReference>
<dbReference type="Proteomes" id="UP000000602">
    <property type="component" value="Chromosome"/>
</dbReference>
<keyword evidence="6 11" id="KW-0798">TonB box</keyword>
<dbReference type="SUPFAM" id="SSF56935">
    <property type="entry name" value="Porins"/>
    <property type="match status" value="1"/>
</dbReference>
<dbReference type="Pfam" id="PF00593">
    <property type="entry name" value="TonB_dep_Rec_b-barrel"/>
    <property type="match status" value="1"/>
</dbReference>
<evidence type="ECO:0000256" key="6">
    <source>
        <dbReference type="ARBA" id="ARBA00023077"/>
    </source>
</evidence>
<evidence type="ECO:0000256" key="11">
    <source>
        <dbReference type="RuleBase" id="RU003357"/>
    </source>
</evidence>
<dbReference type="Pfam" id="PF07715">
    <property type="entry name" value="Plug"/>
    <property type="match status" value="1"/>
</dbReference>
<feature type="domain" description="TonB-dependent receptor plug" evidence="15">
    <location>
        <begin position="56"/>
        <end position="152"/>
    </location>
</feature>
<dbReference type="GO" id="GO:0009279">
    <property type="term" value="C:cell outer membrane"/>
    <property type="evidence" value="ECO:0007669"/>
    <property type="project" value="UniProtKB-SubCell"/>
</dbReference>
<evidence type="ECO:0000259" key="14">
    <source>
        <dbReference type="Pfam" id="PF00593"/>
    </source>
</evidence>
<gene>
    <name evidence="16" type="ordered locus">DP2981</name>
</gene>